<accession>A0A934SI90</accession>
<dbReference type="AlphaFoldDB" id="A0A934SI90"/>
<organism evidence="2 3">
    <name type="scientific">Paracoccus caeni</name>
    <dbReference type="NCBI Taxonomy" id="657651"/>
    <lineage>
        <taxon>Bacteria</taxon>
        <taxon>Pseudomonadati</taxon>
        <taxon>Pseudomonadota</taxon>
        <taxon>Alphaproteobacteria</taxon>
        <taxon>Rhodobacterales</taxon>
        <taxon>Paracoccaceae</taxon>
        <taxon>Paracoccus</taxon>
    </lineage>
</organism>
<keyword evidence="3" id="KW-1185">Reference proteome</keyword>
<feature type="signal peptide" evidence="1">
    <location>
        <begin position="1"/>
        <end position="30"/>
    </location>
</feature>
<dbReference type="EMBL" id="JAEPRQ010000013">
    <property type="protein sequence ID" value="MBK4218138.1"/>
    <property type="molecule type" value="Genomic_DNA"/>
</dbReference>
<proteinExistence type="predicted"/>
<dbReference type="SUPFAM" id="SSF56935">
    <property type="entry name" value="Porins"/>
    <property type="match status" value="2"/>
</dbReference>
<protein>
    <recommendedName>
        <fullName evidence="4">TIGR03016 family PEP-CTERM system-associated outer membrane protein</fullName>
    </recommendedName>
</protein>
<reference evidence="2" key="1">
    <citation type="submission" date="2021-01" db="EMBL/GenBank/DDBJ databases">
        <title>Paracoccus amoyensis sp. nov., isolated from the surface seawater along the coast of Xiamen Island, China.</title>
        <authorList>
            <person name="Lyu L."/>
        </authorList>
    </citation>
    <scope>NUCLEOTIDE SEQUENCE</scope>
    <source>
        <strain evidence="2">MJ17</strain>
    </source>
</reference>
<name>A0A934SI90_9RHOB</name>
<dbReference type="Proteomes" id="UP000640485">
    <property type="component" value="Unassembled WGS sequence"/>
</dbReference>
<dbReference type="RefSeq" id="WP_200689492.1">
    <property type="nucleotide sequence ID" value="NZ_JAEPRQ010000013.1"/>
</dbReference>
<sequence length="450" mass="49417">MRATARARLSLGGALLGLGAAGALSFAAMAQDDNQLARRATLTVGQQLALDNGNLIGVMPLDLQFQTGTRAQNLQFSMSVPIEQGDPDNDDFFSFGDAQARLLYRRGARNSSFETELSYRQSDLDRDILYDELTDQLVTVDGGSLATSTARVGYVFGTQSKLGGEIGLQYTRRDYSDTTDAALYDYDSVSGDIRFYLEPTPLIRARILASASRTDSDGGTDTRSSELGVGASMQVDKLTNLDVEIAHSRIRREYNDGRIANTTGPAYRLNLTRSRPNGDWTLSYSSSVGTEGRRDNMMLGRSLEMQTYNLSAAIGATHFDGNYDPIYQISYSQELNRRSRMQASLRRSAITDADGDEAVNTDISASYSHQITELSSLNTSLGYRASDIQTGNRDNAETFSFDINYSHALNSSMSLVAGANVVRRSGGNNDTREDDERIYMGVNRTFNWLP</sequence>
<gene>
    <name evidence="2" type="ORF">JJJ17_19600</name>
</gene>
<evidence type="ECO:0000313" key="3">
    <source>
        <dbReference type="Proteomes" id="UP000640485"/>
    </source>
</evidence>
<keyword evidence="1" id="KW-0732">Signal</keyword>
<evidence type="ECO:0000256" key="1">
    <source>
        <dbReference type="SAM" id="SignalP"/>
    </source>
</evidence>
<evidence type="ECO:0008006" key="4">
    <source>
        <dbReference type="Google" id="ProtNLM"/>
    </source>
</evidence>
<feature type="chain" id="PRO_5037415492" description="TIGR03016 family PEP-CTERM system-associated outer membrane protein" evidence="1">
    <location>
        <begin position="31"/>
        <end position="450"/>
    </location>
</feature>
<evidence type="ECO:0000313" key="2">
    <source>
        <dbReference type="EMBL" id="MBK4218138.1"/>
    </source>
</evidence>
<comment type="caution">
    <text evidence="2">The sequence shown here is derived from an EMBL/GenBank/DDBJ whole genome shotgun (WGS) entry which is preliminary data.</text>
</comment>